<name>A0A392VKE5_9FABA</name>
<comment type="caution">
    <text evidence="2">The sequence shown here is derived from an EMBL/GenBank/DDBJ whole genome shotgun (WGS) entry which is preliminary data.</text>
</comment>
<dbReference type="AlphaFoldDB" id="A0A392VKE5"/>
<protein>
    <submittedName>
        <fullName evidence="2">Uncharacterized protein</fullName>
    </submittedName>
</protein>
<proteinExistence type="predicted"/>
<feature type="region of interest" description="Disordered" evidence="1">
    <location>
        <begin position="22"/>
        <end position="59"/>
    </location>
</feature>
<evidence type="ECO:0000313" key="3">
    <source>
        <dbReference type="Proteomes" id="UP000265520"/>
    </source>
</evidence>
<keyword evidence="3" id="KW-1185">Reference proteome</keyword>
<evidence type="ECO:0000256" key="1">
    <source>
        <dbReference type="SAM" id="MobiDB-lite"/>
    </source>
</evidence>
<dbReference type="EMBL" id="LXQA011151756">
    <property type="protein sequence ID" value="MCI86860.1"/>
    <property type="molecule type" value="Genomic_DNA"/>
</dbReference>
<reference evidence="2 3" key="1">
    <citation type="journal article" date="2018" name="Front. Plant Sci.">
        <title>Red Clover (Trifolium pratense) and Zigzag Clover (T. medium) - A Picture of Genomic Similarities and Differences.</title>
        <authorList>
            <person name="Dluhosova J."/>
            <person name="Istvanek J."/>
            <person name="Nedelnik J."/>
            <person name="Repkova J."/>
        </authorList>
    </citation>
    <scope>NUCLEOTIDE SEQUENCE [LARGE SCALE GENOMIC DNA]</scope>
    <source>
        <strain evidence="3">cv. 10/8</strain>
        <tissue evidence="2">Leaf</tissue>
    </source>
</reference>
<organism evidence="2 3">
    <name type="scientific">Trifolium medium</name>
    <dbReference type="NCBI Taxonomy" id="97028"/>
    <lineage>
        <taxon>Eukaryota</taxon>
        <taxon>Viridiplantae</taxon>
        <taxon>Streptophyta</taxon>
        <taxon>Embryophyta</taxon>
        <taxon>Tracheophyta</taxon>
        <taxon>Spermatophyta</taxon>
        <taxon>Magnoliopsida</taxon>
        <taxon>eudicotyledons</taxon>
        <taxon>Gunneridae</taxon>
        <taxon>Pentapetalae</taxon>
        <taxon>rosids</taxon>
        <taxon>fabids</taxon>
        <taxon>Fabales</taxon>
        <taxon>Fabaceae</taxon>
        <taxon>Papilionoideae</taxon>
        <taxon>50 kb inversion clade</taxon>
        <taxon>NPAAA clade</taxon>
        <taxon>Hologalegina</taxon>
        <taxon>IRL clade</taxon>
        <taxon>Trifolieae</taxon>
        <taxon>Trifolium</taxon>
    </lineage>
</organism>
<dbReference type="Proteomes" id="UP000265520">
    <property type="component" value="Unassembled WGS sequence"/>
</dbReference>
<feature type="compositionally biased region" description="Low complexity" evidence="1">
    <location>
        <begin position="22"/>
        <end position="36"/>
    </location>
</feature>
<sequence length="59" mass="6290">MSEVVKVLQGILDCKDMPPYKSSHGLKVGSSSSVSSTRRFRASPLNLTPTFPSPNPPCG</sequence>
<feature type="non-terminal residue" evidence="2">
    <location>
        <position position="59"/>
    </location>
</feature>
<evidence type="ECO:0000313" key="2">
    <source>
        <dbReference type="EMBL" id="MCI86860.1"/>
    </source>
</evidence>
<accession>A0A392VKE5</accession>